<gene>
    <name evidence="1" type="ORF">EIN_229980</name>
</gene>
<dbReference type="OMA" id="NDYLTHH"/>
<accession>A0A0A1U6E7</accession>
<protein>
    <submittedName>
        <fullName evidence="1">Uncharacterized protein</fullName>
    </submittedName>
</protein>
<dbReference type="GeneID" id="14887453"/>
<dbReference type="EMBL" id="KB206756">
    <property type="protein sequence ID" value="ELP88455.1"/>
    <property type="molecule type" value="Genomic_DNA"/>
</dbReference>
<dbReference type="AlphaFoldDB" id="A0A0A1U6E7"/>
<organism evidence="1 2">
    <name type="scientific">Entamoeba invadens IP1</name>
    <dbReference type="NCBI Taxonomy" id="370355"/>
    <lineage>
        <taxon>Eukaryota</taxon>
        <taxon>Amoebozoa</taxon>
        <taxon>Evosea</taxon>
        <taxon>Archamoebae</taxon>
        <taxon>Mastigamoebida</taxon>
        <taxon>Entamoebidae</taxon>
        <taxon>Entamoeba</taxon>
    </lineage>
</organism>
<reference evidence="1 2" key="1">
    <citation type="submission" date="2012-10" db="EMBL/GenBank/DDBJ databases">
        <authorList>
            <person name="Zafar N."/>
            <person name="Inman J."/>
            <person name="Hall N."/>
            <person name="Lorenzi H."/>
            <person name="Caler E."/>
        </authorList>
    </citation>
    <scope>NUCLEOTIDE SEQUENCE [LARGE SCALE GENOMIC DNA]</scope>
    <source>
        <strain evidence="1 2">IP1</strain>
    </source>
</reference>
<keyword evidence="2" id="KW-1185">Reference proteome</keyword>
<name>A0A0A1U6E7_ENTIV</name>
<dbReference type="Proteomes" id="UP000014680">
    <property type="component" value="Unassembled WGS sequence"/>
</dbReference>
<sequence length="206" mass="23795">MQKLDTTEERNKRPKSSVNVAFSRLRNSQVYQQAILLALINKHFQVKLLIPIKRSVLTLQLFKIEELTEGNDCIRVEDFVEKRCQEKFSNDVKQGIAEKTAKRRYETNRTTEQLHLLMDVLREFGYKFESRYTSGKKGAQKVETFNTIYLNDVVVVSQQQIVDLGTNINEKIAGLLFDKRQSEVPKNCDEIASAMCFTECSSEMDA</sequence>
<dbReference type="VEuPathDB" id="AmoebaDB:EIN_229980"/>
<dbReference type="RefSeq" id="XP_004255226.1">
    <property type="nucleotide sequence ID" value="XM_004255178.1"/>
</dbReference>
<proteinExistence type="predicted"/>
<evidence type="ECO:0000313" key="1">
    <source>
        <dbReference type="EMBL" id="ELP88455.1"/>
    </source>
</evidence>
<evidence type="ECO:0000313" key="2">
    <source>
        <dbReference type="Proteomes" id="UP000014680"/>
    </source>
</evidence>
<dbReference type="KEGG" id="eiv:EIN_229980"/>
<dbReference type="OrthoDB" id="28231at2759"/>